<accession>A0A7G5EIP7</accession>
<keyword evidence="4" id="KW-1185">Reference proteome</keyword>
<organism evidence="3 4">
    <name type="scientific">Comamonas piscis</name>
    <dbReference type="NCBI Taxonomy" id="1562974"/>
    <lineage>
        <taxon>Bacteria</taxon>
        <taxon>Pseudomonadati</taxon>
        <taxon>Pseudomonadota</taxon>
        <taxon>Betaproteobacteria</taxon>
        <taxon>Burkholderiales</taxon>
        <taxon>Comamonadaceae</taxon>
        <taxon>Comamonas</taxon>
    </lineage>
</organism>
<dbReference type="Gene3D" id="2.130.10.10">
    <property type="entry name" value="YVTN repeat-like/Quinoprotein amine dehydrogenase"/>
    <property type="match status" value="2"/>
</dbReference>
<evidence type="ECO:0000313" key="3">
    <source>
        <dbReference type="EMBL" id="QMV73872.1"/>
    </source>
</evidence>
<dbReference type="EMBL" id="CP058554">
    <property type="protein sequence ID" value="QMV73872.1"/>
    <property type="molecule type" value="Genomic_DNA"/>
</dbReference>
<keyword evidence="1" id="KW-0472">Membrane</keyword>
<keyword evidence="1" id="KW-1133">Transmembrane helix</keyword>
<gene>
    <name evidence="3" type="ORF">HS961_14085</name>
</gene>
<dbReference type="Pfam" id="PF10282">
    <property type="entry name" value="Lactonase"/>
    <property type="match status" value="1"/>
</dbReference>
<dbReference type="NCBIfam" id="TIGR02276">
    <property type="entry name" value="beta_rpt_yvtn"/>
    <property type="match status" value="3"/>
</dbReference>
<dbReference type="KEGG" id="cpis:HS961_14085"/>
<evidence type="ECO:0000313" key="4">
    <source>
        <dbReference type="Proteomes" id="UP000515240"/>
    </source>
</evidence>
<dbReference type="AlphaFoldDB" id="A0A7G5EIP7"/>
<sequence length="388" mass="40491">MSVNLKGCLRSRQRWIAALAYFGAAGLCQAAPLAYVVNRDDNQVSVVDLATQRSVRAIPAGMAMPQEIAISPDGCLAYLSSIWSATVAVLDLGKHQLLAGIPLNHISNGVVFSPSGSLAYVDTNTPDGGAIAVIDTATHQIMRTFPVSPQNTRGMAIHPDGSRLYSLEQQYETHAGKVAVIDPTNGTVLQRIAVGMDPSDIKLHPAGGLAYVVNRESHHRHGSLSVIDTRRKTVVVTVPVGKHPGRVAFHPSGTQAYVTNSGDGTVSVIDTASHAVVGLISVDQAPQHVVFHPAGTHAYVSSPEANTLSVIDTATQQLRGSVTVGSAPWGVALATDPRVAALKPDTSGMEAGSVVTGKPIPVSGVWAGLLLVVAGITALHRHGQKLMG</sequence>
<proteinExistence type="predicted"/>
<evidence type="ECO:0000256" key="1">
    <source>
        <dbReference type="SAM" id="Phobius"/>
    </source>
</evidence>
<dbReference type="InterPro" id="IPR015943">
    <property type="entry name" value="WD40/YVTN_repeat-like_dom_sf"/>
</dbReference>
<evidence type="ECO:0000256" key="2">
    <source>
        <dbReference type="SAM" id="SignalP"/>
    </source>
</evidence>
<dbReference type="PANTHER" id="PTHR47197">
    <property type="entry name" value="PROTEIN NIRF"/>
    <property type="match status" value="1"/>
</dbReference>
<dbReference type="InterPro" id="IPR011964">
    <property type="entry name" value="YVTN_b-propeller_repeat"/>
</dbReference>
<dbReference type="RefSeq" id="WP_182322976.1">
    <property type="nucleotide sequence ID" value="NZ_CP058554.1"/>
</dbReference>
<name>A0A7G5EIP7_9BURK</name>
<dbReference type="SUPFAM" id="SSF50974">
    <property type="entry name" value="Nitrous oxide reductase, N-terminal domain"/>
    <property type="match status" value="1"/>
</dbReference>
<feature type="transmembrane region" description="Helical" evidence="1">
    <location>
        <begin position="360"/>
        <end position="379"/>
    </location>
</feature>
<dbReference type="InterPro" id="IPR051200">
    <property type="entry name" value="Host-pathogen_enzymatic-act"/>
</dbReference>
<reference evidence="3 4" key="1">
    <citation type="journal article" date="2020" name="G3 (Bethesda)">
        <title>CeMbio - The Caenorhabditis elegans Microbiome Resource.</title>
        <authorList>
            <person name="Dirksen P."/>
            <person name="Assie A."/>
            <person name="Zimmermann J."/>
            <person name="Zhang F."/>
            <person name="Tietje A.M."/>
            <person name="Marsh S.A."/>
            <person name="Felix M.A."/>
            <person name="Shapira M."/>
            <person name="Kaleta C."/>
            <person name="Schulenburg H."/>
            <person name="Samuel B."/>
        </authorList>
    </citation>
    <scope>NUCLEOTIDE SEQUENCE [LARGE SCALE GENOMIC DNA]</scope>
    <source>
        <strain evidence="3 4">BIGb0172</strain>
    </source>
</reference>
<dbReference type="Proteomes" id="UP000515240">
    <property type="component" value="Chromosome"/>
</dbReference>
<keyword evidence="2" id="KW-0732">Signal</keyword>
<feature type="signal peptide" evidence="2">
    <location>
        <begin position="1"/>
        <end position="30"/>
    </location>
</feature>
<dbReference type="InterPro" id="IPR011045">
    <property type="entry name" value="N2O_reductase_N"/>
</dbReference>
<feature type="chain" id="PRO_5028943926" evidence="2">
    <location>
        <begin position="31"/>
        <end position="388"/>
    </location>
</feature>
<keyword evidence="1" id="KW-0812">Transmembrane</keyword>
<dbReference type="PANTHER" id="PTHR47197:SF3">
    <property type="entry name" value="DIHYDRO-HEME D1 DEHYDROGENASE"/>
    <property type="match status" value="1"/>
</dbReference>
<dbReference type="InterPro" id="IPR019405">
    <property type="entry name" value="Lactonase_7-beta_prop"/>
</dbReference>
<protein>
    <submittedName>
        <fullName evidence="3">YncE family protein</fullName>
    </submittedName>
</protein>